<organism evidence="2 3">
    <name type="scientific">Steinernema carpocapsae</name>
    <name type="common">Entomopathogenic nematode</name>
    <dbReference type="NCBI Taxonomy" id="34508"/>
    <lineage>
        <taxon>Eukaryota</taxon>
        <taxon>Metazoa</taxon>
        <taxon>Ecdysozoa</taxon>
        <taxon>Nematoda</taxon>
        <taxon>Chromadorea</taxon>
        <taxon>Rhabditida</taxon>
        <taxon>Tylenchina</taxon>
        <taxon>Panagrolaimomorpha</taxon>
        <taxon>Strongyloidoidea</taxon>
        <taxon>Steinernematidae</taxon>
        <taxon>Steinernema</taxon>
    </lineage>
</organism>
<dbReference type="AlphaFoldDB" id="A0A4U5NTG6"/>
<evidence type="ECO:0000313" key="3">
    <source>
        <dbReference type="Proteomes" id="UP000298663"/>
    </source>
</evidence>
<feature type="compositionally biased region" description="Basic and acidic residues" evidence="1">
    <location>
        <begin position="82"/>
        <end position="93"/>
    </location>
</feature>
<name>A0A4U5NTG6_STECR</name>
<feature type="region of interest" description="Disordered" evidence="1">
    <location>
        <begin position="22"/>
        <end position="48"/>
    </location>
</feature>
<evidence type="ECO:0000313" key="2">
    <source>
        <dbReference type="EMBL" id="TKR86423.1"/>
    </source>
</evidence>
<reference evidence="2 3" key="1">
    <citation type="journal article" date="2015" name="Genome Biol.">
        <title>Comparative genomics of Steinernema reveals deeply conserved gene regulatory networks.</title>
        <authorList>
            <person name="Dillman A.R."/>
            <person name="Macchietto M."/>
            <person name="Porter C.F."/>
            <person name="Rogers A."/>
            <person name="Williams B."/>
            <person name="Antoshechkin I."/>
            <person name="Lee M.M."/>
            <person name="Goodwin Z."/>
            <person name="Lu X."/>
            <person name="Lewis E.E."/>
            <person name="Goodrich-Blair H."/>
            <person name="Stock S.P."/>
            <person name="Adams B.J."/>
            <person name="Sternberg P.W."/>
            <person name="Mortazavi A."/>
        </authorList>
    </citation>
    <scope>NUCLEOTIDE SEQUENCE [LARGE SCALE GENOMIC DNA]</scope>
    <source>
        <strain evidence="2 3">ALL</strain>
    </source>
</reference>
<proteinExistence type="predicted"/>
<accession>A0A4U5NTG6</accession>
<comment type="caution">
    <text evidence="2">The sequence shown here is derived from an EMBL/GenBank/DDBJ whole genome shotgun (WGS) entry which is preliminary data.</text>
</comment>
<evidence type="ECO:0000256" key="1">
    <source>
        <dbReference type="SAM" id="MobiDB-lite"/>
    </source>
</evidence>
<feature type="compositionally biased region" description="Polar residues" evidence="1">
    <location>
        <begin position="28"/>
        <end position="40"/>
    </location>
</feature>
<dbReference type="OrthoDB" id="5868596at2759"/>
<feature type="region of interest" description="Disordered" evidence="1">
    <location>
        <begin position="68"/>
        <end position="168"/>
    </location>
</feature>
<reference evidence="2 3" key="2">
    <citation type="journal article" date="2019" name="G3 (Bethesda)">
        <title>Hybrid Assembly of the Genome of the Entomopathogenic Nematode Steinernema carpocapsae Identifies the X-Chromosome.</title>
        <authorList>
            <person name="Serra L."/>
            <person name="Macchietto M."/>
            <person name="Macias-Munoz A."/>
            <person name="McGill C.J."/>
            <person name="Rodriguez I.M."/>
            <person name="Rodriguez B."/>
            <person name="Murad R."/>
            <person name="Mortazavi A."/>
        </authorList>
    </citation>
    <scope>NUCLEOTIDE SEQUENCE [LARGE SCALE GENOMIC DNA]</scope>
    <source>
        <strain evidence="2 3">ALL</strain>
    </source>
</reference>
<dbReference type="EMBL" id="AZBU02000003">
    <property type="protein sequence ID" value="TKR86423.1"/>
    <property type="molecule type" value="Genomic_DNA"/>
</dbReference>
<keyword evidence="3" id="KW-1185">Reference proteome</keyword>
<gene>
    <name evidence="2" type="ORF">L596_011018</name>
</gene>
<sequence>MKLRDSLVNMLGDFVQMNKNPEFRSKTDVSAPSSSPSGFNGNRRHSLNITVGAQGPPESLIHHRHSICPALMRNPNPIPDNLDSKSLDGRQESAPHSNRRQSEPAIKSAELHSKIKRLRNQSSLCSVDSDEENDSDGGASEVSVERRSYHSDNGTFSSGFSADKVLNV</sequence>
<dbReference type="Proteomes" id="UP000298663">
    <property type="component" value="Unassembled WGS sequence"/>
</dbReference>
<feature type="compositionally biased region" description="Polar residues" evidence="1">
    <location>
        <begin position="151"/>
        <end position="160"/>
    </location>
</feature>
<protein>
    <submittedName>
        <fullName evidence="2">Uncharacterized protein</fullName>
    </submittedName>
</protein>